<sequence>MEETYKGRERLRFFCLYIHFRLFQAFFFPQAADEAVTDFLPADDVLYACSSPSFSQETTPLSLGVNSYAIPSTEIHNQTKNRNGQTKHTSGLTFHPYRRLNTECTTPAGERAEQIPTMQTFDNVMDMTTVGKPEHYEEEPPSDPDDSVVEDANDQIQTK</sequence>
<name>A0A3P6RBE8_CYLGO</name>
<proteinExistence type="predicted"/>
<reference evidence="2 3" key="1">
    <citation type="submission" date="2018-11" db="EMBL/GenBank/DDBJ databases">
        <authorList>
            <consortium name="Pathogen Informatics"/>
        </authorList>
    </citation>
    <scope>NUCLEOTIDE SEQUENCE [LARGE SCALE GENOMIC DNA]</scope>
</reference>
<dbReference type="AlphaFoldDB" id="A0A3P6RBE8"/>
<organism evidence="2 3">
    <name type="scientific">Cylicostephanus goldi</name>
    <name type="common">Nematode worm</name>
    <dbReference type="NCBI Taxonomy" id="71465"/>
    <lineage>
        <taxon>Eukaryota</taxon>
        <taxon>Metazoa</taxon>
        <taxon>Ecdysozoa</taxon>
        <taxon>Nematoda</taxon>
        <taxon>Chromadorea</taxon>
        <taxon>Rhabditida</taxon>
        <taxon>Rhabditina</taxon>
        <taxon>Rhabditomorpha</taxon>
        <taxon>Strongyloidea</taxon>
        <taxon>Strongylidae</taxon>
        <taxon>Cylicostephanus</taxon>
    </lineage>
</organism>
<accession>A0A3P6RBE8</accession>
<feature type="region of interest" description="Disordered" evidence="1">
    <location>
        <begin position="128"/>
        <end position="159"/>
    </location>
</feature>
<evidence type="ECO:0000313" key="3">
    <source>
        <dbReference type="Proteomes" id="UP000271889"/>
    </source>
</evidence>
<feature type="compositionally biased region" description="Acidic residues" evidence="1">
    <location>
        <begin position="136"/>
        <end position="153"/>
    </location>
</feature>
<evidence type="ECO:0000256" key="1">
    <source>
        <dbReference type="SAM" id="MobiDB-lite"/>
    </source>
</evidence>
<protein>
    <submittedName>
        <fullName evidence="2">Uncharacterized protein</fullName>
    </submittedName>
</protein>
<dbReference type="Proteomes" id="UP000271889">
    <property type="component" value="Unassembled WGS sequence"/>
</dbReference>
<gene>
    <name evidence="2" type="ORF">CGOC_LOCUS2339</name>
</gene>
<keyword evidence="3" id="KW-1185">Reference proteome</keyword>
<evidence type="ECO:0000313" key="2">
    <source>
        <dbReference type="EMBL" id="VDK52360.1"/>
    </source>
</evidence>
<dbReference type="EMBL" id="UYRV01005179">
    <property type="protein sequence ID" value="VDK52360.1"/>
    <property type="molecule type" value="Genomic_DNA"/>
</dbReference>